<keyword evidence="2" id="KW-1185">Reference proteome</keyword>
<evidence type="ECO:0008006" key="3">
    <source>
        <dbReference type="Google" id="ProtNLM"/>
    </source>
</evidence>
<name>A0A834GB82_RHOSS</name>
<sequence length="96" mass="10730">MFMRMTIANNIKTTLPDAEDAKVYLTSIETPFKQADKSLAGTLMAKLTTMKYDGSRGMYEHVLEMTNLAAQLKNLGMSVDEFFLVQFVLNSLSLSP</sequence>
<dbReference type="OrthoDB" id="1929566at2759"/>
<dbReference type="AlphaFoldDB" id="A0A834GB82"/>
<evidence type="ECO:0000313" key="2">
    <source>
        <dbReference type="Proteomes" id="UP000626092"/>
    </source>
</evidence>
<dbReference type="Pfam" id="PF14223">
    <property type="entry name" value="Retrotran_gag_2"/>
    <property type="match status" value="1"/>
</dbReference>
<comment type="caution">
    <text evidence="1">The sequence shown here is derived from an EMBL/GenBank/DDBJ whole genome shotgun (WGS) entry which is preliminary data.</text>
</comment>
<protein>
    <recommendedName>
        <fullName evidence="3">UBN2_2 domain-containing protein</fullName>
    </recommendedName>
</protein>
<proteinExistence type="predicted"/>
<dbReference type="EMBL" id="WJXA01000010">
    <property type="protein sequence ID" value="KAF7129770.1"/>
    <property type="molecule type" value="Genomic_DNA"/>
</dbReference>
<accession>A0A834GB82</accession>
<evidence type="ECO:0000313" key="1">
    <source>
        <dbReference type="EMBL" id="KAF7129770.1"/>
    </source>
</evidence>
<gene>
    <name evidence="1" type="ORF">RHSIM_Rhsim10G0161400</name>
</gene>
<organism evidence="1 2">
    <name type="scientific">Rhododendron simsii</name>
    <name type="common">Sims's rhododendron</name>
    <dbReference type="NCBI Taxonomy" id="118357"/>
    <lineage>
        <taxon>Eukaryota</taxon>
        <taxon>Viridiplantae</taxon>
        <taxon>Streptophyta</taxon>
        <taxon>Embryophyta</taxon>
        <taxon>Tracheophyta</taxon>
        <taxon>Spermatophyta</taxon>
        <taxon>Magnoliopsida</taxon>
        <taxon>eudicotyledons</taxon>
        <taxon>Gunneridae</taxon>
        <taxon>Pentapetalae</taxon>
        <taxon>asterids</taxon>
        <taxon>Ericales</taxon>
        <taxon>Ericaceae</taxon>
        <taxon>Ericoideae</taxon>
        <taxon>Rhodoreae</taxon>
        <taxon>Rhododendron</taxon>
    </lineage>
</organism>
<dbReference type="Proteomes" id="UP000626092">
    <property type="component" value="Unassembled WGS sequence"/>
</dbReference>
<reference evidence="1" key="1">
    <citation type="submission" date="2019-11" db="EMBL/GenBank/DDBJ databases">
        <authorList>
            <person name="Liu Y."/>
            <person name="Hou J."/>
            <person name="Li T.-Q."/>
            <person name="Guan C.-H."/>
            <person name="Wu X."/>
            <person name="Wu H.-Z."/>
            <person name="Ling F."/>
            <person name="Zhang R."/>
            <person name="Shi X.-G."/>
            <person name="Ren J.-P."/>
            <person name="Chen E.-F."/>
            <person name="Sun J.-M."/>
        </authorList>
    </citation>
    <scope>NUCLEOTIDE SEQUENCE</scope>
    <source>
        <strain evidence="1">Adult_tree_wgs_1</strain>
        <tissue evidence="1">Leaves</tissue>
    </source>
</reference>